<proteinExistence type="predicted"/>
<dbReference type="EMBL" id="MU167223">
    <property type="protein sequence ID" value="KAG0149931.1"/>
    <property type="molecule type" value="Genomic_DNA"/>
</dbReference>
<keyword evidence="2" id="KW-1133">Transmembrane helix</keyword>
<reference evidence="3" key="1">
    <citation type="submission" date="2013-11" db="EMBL/GenBank/DDBJ databases">
        <title>Genome sequence of the fusiform rust pathogen reveals effectors for host alternation and coevolution with pine.</title>
        <authorList>
            <consortium name="DOE Joint Genome Institute"/>
            <person name="Smith K."/>
            <person name="Pendleton A."/>
            <person name="Kubisiak T."/>
            <person name="Anderson C."/>
            <person name="Salamov A."/>
            <person name="Aerts A."/>
            <person name="Riley R."/>
            <person name="Clum A."/>
            <person name="Lindquist E."/>
            <person name="Ence D."/>
            <person name="Campbell M."/>
            <person name="Kronenberg Z."/>
            <person name="Feau N."/>
            <person name="Dhillon B."/>
            <person name="Hamelin R."/>
            <person name="Burleigh J."/>
            <person name="Smith J."/>
            <person name="Yandell M."/>
            <person name="Nelson C."/>
            <person name="Grigoriev I."/>
            <person name="Davis J."/>
        </authorList>
    </citation>
    <scope>NUCLEOTIDE SEQUENCE</scope>
    <source>
        <strain evidence="3">G11</strain>
    </source>
</reference>
<feature type="transmembrane region" description="Helical" evidence="2">
    <location>
        <begin position="57"/>
        <end position="77"/>
    </location>
</feature>
<evidence type="ECO:0000313" key="3">
    <source>
        <dbReference type="EMBL" id="KAG0149931.1"/>
    </source>
</evidence>
<feature type="transmembrane region" description="Helical" evidence="2">
    <location>
        <begin position="135"/>
        <end position="162"/>
    </location>
</feature>
<sequence>MISRLTSWTSHAPIIRVHKLRWYCHIALLGLSAFLLISSSVILAYSVRMYYGSFLHAIPELMTASVVIMITLALAWLPDSEYLDTYGLSFMRSVLQEIIWSGALSLMVFGGVTSLHQSTPGLMSSCGKFFICRGYISIFVAAWLCWFAISLPFGLLLTSAIYQTLRRQPGKSIWKSPAARFEYFWPGEAANKTMNASQRRSRARPSSFIPGPINPITSEKVSPGSEV</sequence>
<keyword evidence="2" id="KW-0472">Membrane</keyword>
<feature type="region of interest" description="Disordered" evidence="1">
    <location>
        <begin position="194"/>
        <end position="227"/>
    </location>
</feature>
<keyword evidence="4" id="KW-1185">Reference proteome</keyword>
<gene>
    <name evidence="3" type="ORF">CROQUDRAFT_652907</name>
</gene>
<protein>
    <submittedName>
        <fullName evidence="3">Uncharacterized protein</fullName>
    </submittedName>
</protein>
<evidence type="ECO:0000256" key="1">
    <source>
        <dbReference type="SAM" id="MobiDB-lite"/>
    </source>
</evidence>
<keyword evidence="2" id="KW-0812">Transmembrane</keyword>
<dbReference type="AlphaFoldDB" id="A0A9P6TEU3"/>
<name>A0A9P6TEU3_9BASI</name>
<evidence type="ECO:0000313" key="4">
    <source>
        <dbReference type="Proteomes" id="UP000886653"/>
    </source>
</evidence>
<feature type="transmembrane region" description="Helical" evidence="2">
    <location>
        <begin position="20"/>
        <end position="45"/>
    </location>
</feature>
<comment type="caution">
    <text evidence="3">The sequence shown here is derived from an EMBL/GenBank/DDBJ whole genome shotgun (WGS) entry which is preliminary data.</text>
</comment>
<accession>A0A9P6TEU3</accession>
<dbReference type="OrthoDB" id="2499382at2759"/>
<dbReference type="Proteomes" id="UP000886653">
    <property type="component" value="Unassembled WGS sequence"/>
</dbReference>
<evidence type="ECO:0000256" key="2">
    <source>
        <dbReference type="SAM" id="Phobius"/>
    </source>
</evidence>
<feature type="transmembrane region" description="Helical" evidence="2">
    <location>
        <begin position="98"/>
        <end position="115"/>
    </location>
</feature>
<organism evidence="3 4">
    <name type="scientific">Cronartium quercuum f. sp. fusiforme G11</name>
    <dbReference type="NCBI Taxonomy" id="708437"/>
    <lineage>
        <taxon>Eukaryota</taxon>
        <taxon>Fungi</taxon>
        <taxon>Dikarya</taxon>
        <taxon>Basidiomycota</taxon>
        <taxon>Pucciniomycotina</taxon>
        <taxon>Pucciniomycetes</taxon>
        <taxon>Pucciniales</taxon>
        <taxon>Coleosporiaceae</taxon>
        <taxon>Cronartium</taxon>
    </lineage>
</organism>